<dbReference type="RefSeq" id="WP_196202069.1">
    <property type="nucleotide sequence ID" value="NZ_JADPUN010000160.1"/>
</dbReference>
<comment type="caution">
    <text evidence="1">The sequence shown here is derived from an EMBL/GenBank/DDBJ whole genome shotgun (WGS) entry which is preliminary data.</text>
</comment>
<dbReference type="SUPFAM" id="SSF56300">
    <property type="entry name" value="Metallo-dependent phosphatases"/>
    <property type="match status" value="1"/>
</dbReference>
<dbReference type="InterPro" id="IPR029052">
    <property type="entry name" value="Metallo-depent_PP-like"/>
</dbReference>
<protein>
    <submittedName>
        <fullName evidence="1">Metallophosphoesterase</fullName>
    </submittedName>
</protein>
<dbReference type="EMBL" id="JADPUN010000160">
    <property type="protein sequence ID" value="MBF9130499.1"/>
    <property type="molecule type" value="Genomic_DNA"/>
</dbReference>
<gene>
    <name evidence="1" type="ORF">I0C86_16245</name>
</gene>
<dbReference type="PANTHER" id="PTHR43143:SF5">
    <property type="entry name" value="SECRETED PROTEIN"/>
    <property type="match status" value="1"/>
</dbReference>
<accession>A0ABS0GWP0</accession>
<dbReference type="InterPro" id="IPR013320">
    <property type="entry name" value="ConA-like_dom_sf"/>
</dbReference>
<dbReference type="Proteomes" id="UP000638560">
    <property type="component" value="Unassembled WGS sequence"/>
</dbReference>
<proteinExistence type="predicted"/>
<evidence type="ECO:0000313" key="2">
    <source>
        <dbReference type="Proteomes" id="UP000638560"/>
    </source>
</evidence>
<dbReference type="InterPro" id="IPR051918">
    <property type="entry name" value="STPP_CPPED1"/>
</dbReference>
<sequence length="628" mass="68036">MDETPSRRRFLQGAGLVGAGLVGGGTAAGALLPALDLTGWTGDRTGDGYDSASPRFTLAVIPDTQYLFDGDRGDPAPLAATLSWILDHRADRNIAFTAHLGDIVENAAAAELAEAGQVFEVFDQHRVPYSVLAGNHDIDASATDQRGPSPYLDVFGPHRVGRLPTYGGGTPDGYNTYHRFPAAGREWLLLALDWRPSDGTLDWARSVLAAHPRTPAILTTHDLADSDETGVAWLSEHGRRLWDGLIAESDQIFLTINGHYWPPGRLVRRNAAGRDVHVHITNYQDRYHGGAAMLRLYHFDLARDTIDVETFSPWILGQRPEQRNALARREVELTDPANRFSLAIDFADRFAGFAPVAPRPPRDPAAVLVDGTVAYWRFDRGGADGAAVPDDVRIDDLSGRGNHLTRVTLSGSGPAALRWSTGHHPDQPAHASLFFDGSRQSEEGGGRKPARGAYLRTVDGAPLNAATFDQGYTVEAFVRLPADVRSTGDHGYMSILSRFGAGRDAGKLGGDPAAPIATLSMSDGMAVLWAVFPAEQPGRVANWGHEMRADEWFHVAVVNDGRHSTLHIDGIRLLRNPSAGATGLATTGEPWLVGAHHHNRIVEQGFYGWIGDIRIVDRPLPPSGFLRA</sequence>
<evidence type="ECO:0000313" key="1">
    <source>
        <dbReference type="EMBL" id="MBF9130499.1"/>
    </source>
</evidence>
<dbReference type="SUPFAM" id="SSF49899">
    <property type="entry name" value="Concanavalin A-like lectins/glucanases"/>
    <property type="match status" value="1"/>
</dbReference>
<dbReference type="PANTHER" id="PTHR43143">
    <property type="entry name" value="METALLOPHOSPHOESTERASE, CALCINEURIN SUPERFAMILY"/>
    <property type="match status" value="1"/>
</dbReference>
<dbReference type="Gene3D" id="2.60.120.200">
    <property type="match status" value="1"/>
</dbReference>
<dbReference type="InterPro" id="IPR006311">
    <property type="entry name" value="TAT_signal"/>
</dbReference>
<name>A0ABS0GWP0_9ACTN</name>
<dbReference type="Gene3D" id="3.60.21.10">
    <property type="match status" value="1"/>
</dbReference>
<organism evidence="1 2">
    <name type="scientific">Plantactinospora alkalitolerans</name>
    <dbReference type="NCBI Taxonomy" id="2789879"/>
    <lineage>
        <taxon>Bacteria</taxon>
        <taxon>Bacillati</taxon>
        <taxon>Actinomycetota</taxon>
        <taxon>Actinomycetes</taxon>
        <taxon>Micromonosporales</taxon>
        <taxon>Micromonosporaceae</taxon>
        <taxon>Plantactinospora</taxon>
    </lineage>
</organism>
<dbReference type="PROSITE" id="PS51318">
    <property type="entry name" value="TAT"/>
    <property type="match status" value="1"/>
</dbReference>
<reference evidence="1 2" key="1">
    <citation type="submission" date="2020-11" db="EMBL/GenBank/DDBJ databases">
        <title>A novel isolate from a Black sea contaminated sediment with potential to produce alkanes: Plantactinospora alkalitolerans sp. nov.</title>
        <authorList>
            <person name="Carro L."/>
            <person name="Veyisoglu A."/>
            <person name="Guven K."/>
            <person name="Schumann P."/>
            <person name="Klenk H.-P."/>
            <person name="Sahin N."/>
        </authorList>
    </citation>
    <scope>NUCLEOTIDE SEQUENCE [LARGE SCALE GENOMIC DNA]</scope>
    <source>
        <strain evidence="1 2">S1510</strain>
    </source>
</reference>
<dbReference type="Pfam" id="PF13385">
    <property type="entry name" value="Laminin_G_3"/>
    <property type="match status" value="1"/>
</dbReference>
<keyword evidence="2" id="KW-1185">Reference proteome</keyword>